<dbReference type="Gene3D" id="3.30.470.20">
    <property type="entry name" value="ATP-grasp fold, B domain"/>
    <property type="match status" value="1"/>
</dbReference>
<dbReference type="Gene3D" id="3.30.1490.20">
    <property type="entry name" value="ATP-grasp fold, A domain"/>
    <property type="match status" value="1"/>
</dbReference>
<comment type="caution">
    <text evidence="4">The sequence shown here is derived from an EMBL/GenBank/DDBJ whole genome shotgun (WGS) entry which is preliminary data.</text>
</comment>
<dbReference type="InterPro" id="IPR051549">
    <property type="entry name" value="PEP_Utilizing_Enz"/>
</dbReference>
<evidence type="ECO:0000313" key="4">
    <source>
        <dbReference type="EMBL" id="MBP2479156.1"/>
    </source>
</evidence>
<dbReference type="PANTHER" id="PTHR43615">
    <property type="entry name" value="PHOSPHOENOLPYRUVATE SYNTHASE-RELATED"/>
    <property type="match status" value="1"/>
</dbReference>
<sequence>MTAVPHILTGRALLDESEVGRKFARQADMAAAGLPVPRFFCLPASLFTTVLAAHRDEVDRVLDKLDTTDATSLAEGSALLRRIVHEAAVPPDALAALYREFDRSFGAEAMVSVRSSMISEDSATDAFAGISESLLYVTRDRLLDAVRRCWASGFGTQALLYRAARGDGLAEVEVGVGVQRMAFGQRSFVLFTCDPITGSRDRVIAAGLGIGEGVVQEKVPLDHHFAPRDGQPVRTVTAHKDLRMDLDPVRPAAGPVLLPVRADEREAPALSPGQVQEVLALGDRVERLFGPGQDIEGTFTTDGKLHVLQARPVVLDLARQRLWSNANITESYPGTTTALTYTFAQRFYREDFRDFYRKLGVPMSTVDRHEDDLRGMLGLLHGRVYYSLSTWYRLHRLSETFPLWRHSFQRMMGMSPSVHDLHPDPVRSRRALPGALRLLSLWRRHVPSARRFGRWWDRTIGAHRAKLEGADPLELTHLMRSLWTEVGEQWGYTLVNDVLLQLAESGAMALLARWVPRADTGLHSDLLCGGGGNRSTDILLSLVGIAEQVREDKKLLAALAAEPVEQVWARLARGEFGTELPRRILAHAQQHGDRGLQELKLEVRTPREQPWQLLRLAGDYAKGELTERELRRREAQTRRTAEAELAKHLAGQPVRRAVLRFLLDKQRKYIDIRENTRYARAEIYGFGRAVFRRLGADLAGRGLLDSPDDVVHLTHDEILSFYDGTGVTRDLLALSRLRRAEHAAGGPLLPMNFATVGVVPDQLPGEETHGDADGPLRGLGSSSGRVRGTARVVVDPHQPLPPTEDLVLVARETDPGWLFLMLSAKGIVVERGTLLSHTAITGRKFRIPTVVAVPGATTAIADGAQVELDGAAGTVTILAETAHEH</sequence>
<dbReference type="InterPro" id="IPR002192">
    <property type="entry name" value="PPDK_AMP/ATP-bd"/>
</dbReference>
<accession>A0ABS5ARH2</accession>
<dbReference type="PANTHER" id="PTHR43615:SF1">
    <property type="entry name" value="PPDK_N DOMAIN-CONTAINING PROTEIN"/>
    <property type="match status" value="1"/>
</dbReference>
<evidence type="ECO:0000313" key="5">
    <source>
        <dbReference type="Proteomes" id="UP001519363"/>
    </source>
</evidence>
<dbReference type="SUPFAM" id="SSF52009">
    <property type="entry name" value="Phosphohistidine domain"/>
    <property type="match status" value="1"/>
</dbReference>
<feature type="region of interest" description="Disordered" evidence="1">
    <location>
        <begin position="762"/>
        <end position="784"/>
    </location>
</feature>
<name>A0ABS5ARH2_9PSEU</name>
<keyword evidence="4" id="KW-0808">Transferase</keyword>
<gene>
    <name evidence="4" type="ORF">JOF53_008028</name>
</gene>
<keyword evidence="5" id="KW-1185">Reference proteome</keyword>
<dbReference type="SUPFAM" id="SSF56059">
    <property type="entry name" value="Glutathione synthetase ATP-binding domain-like"/>
    <property type="match status" value="1"/>
</dbReference>
<dbReference type="InterPro" id="IPR013815">
    <property type="entry name" value="ATP_grasp_subdomain_1"/>
</dbReference>
<dbReference type="InterPro" id="IPR036637">
    <property type="entry name" value="Phosphohistidine_dom_sf"/>
</dbReference>
<dbReference type="EC" id="2.7.9.2" evidence="4"/>
<feature type="compositionally biased region" description="Low complexity" evidence="1">
    <location>
        <begin position="775"/>
        <end position="784"/>
    </location>
</feature>
<evidence type="ECO:0000256" key="1">
    <source>
        <dbReference type="SAM" id="MobiDB-lite"/>
    </source>
</evidence>
<dbReference type="EMBL" id="JAGIOO010000001">
    <property type="protein sequence ID" value="MBP2479156.1"/>
    <property type="molecule type" value="Genomic_DNA"/>
</dbReference>
<dbReference type="Pfam" id="PF01326">
    <property type="entry name" value="PPDK_N"/>
    <property type="match status" value="1"/>
</dbReference>
<keyword evidence="4" id="KW-0670">Pyruvate</keyword>
<dbReference type="GO" id="GO:0008986">
    <property type="term" value="F:pyruvate, water dikinase activity"/>
    <property type="evidence" value="ECO:0007669"/>
    <property type="project" value="UniProtKB-EC"/>
</dbReference>
<dbReference type="Pfam" id="PF00391">
    <property type="entry name" value="PEP-utilizers"/>
    <property type="match status" value="1"/>
</dbReference>
<evidence type="ECO:0000259" key="3">
    <source>
        <dbReference type="Pfam" id="PF01326"/>
    </source>
</evidence>
<dbReference type="Gene3D" id="3.50.30.10">
    <property type="entry name" value="Phosphohistidine domain"/>
    <property type="match status" value="1"/>
</dbReference>
<organism evidence="4 5">
    <name type="scientific">Crossiella equi</name>
    <dbReference type="NCBI Taxonomy" id="130796"/>
    <lineage>
        <taxon>Bacteria</taxon>
        <taxon>Bacillati</taxon>
        <taxon>Actinomycetota</taxon>
        <taxon>Actinomycetes</taxon>
        <taxon>Pseudonocardiales</taxon>
        <taxon>Pseudonocardiaceae</taxon>
        <taxon>Crossiella</taxon>
    </lineage>
</organism>
<dbReference type="RefSeq" id="WP_209707705.1">
    <property type="nucleotide sequence ID" value="NZ_JAGIOO010000001.1"/>
</dbReference>
<evidence type="ECO:0000259" key="2">
    <source>
        <dbReference type="Pfam" id="PF00391"/>
    </source>
</evidence>
<proteinExistence type="predicted"/>
<feature type="domain" description="Pyruvate phosphate dikinase AMP/ATP-binding" evidence="3">
    <location>
        <begin position="17"/>
        <end position="313"/>
    </location>
</feature>
<reference evidence="4 5" key="1">
    <citation type="submission" date="2021-03" db="EMBL/GenBank/DDBJ databases">
        <title>Sequencing the genomes of 1000 actinobacteria strains.</title>
        <authorList>
            <person name="Klenk H.-P."/>
        </authorList>
    </citation>
    <scope>NUCLEOTIDE SEQUENCE [LARGE SCALE GENOMIC DNA]</scope>
    <source>
        <strain evidence="4 5">DSM 44580</strain>
    </source>
</reference>
<dbReference type="InterPro" id="IPR008279">
    <property type="entry name" value="PEP-util_enz_mobile_dom"/>
</dbReference>
<protein>
    <submittedName>
        <fullName evidence="4">Pyruvate,water dikinase</fullName>
        <ecNumber evidence="4">2.7.9.2</ecNumber>
    </submittedName>
</protein>
<dbReference type="Proteomes" id="UP001519363">
    <property type="component" value="Unassembled WGS sequence"/>
</dbReference>
<feature type="domain" description="PEP-utilising enzyme mobile" evidence="2">
    <location>
        <begin position="804"/>
        <end position="873"/>
    </location>
</feature>